<feature type="chain" id="PRO_5035739870" evidence="2">
    <location>
        <begin position="23"/>
        <end position="196"/>
    </location>
</feature>
<feature type="region of interest" description="Disordered" evidence="1">
    <location>
        <begin position="109"/>
        <end position="196"/>
    </location>
</feature>
<sequence length="196" mass="22080">MIGSRWRSFLVVLRSFCDQSRAFFACCAFEFMDLSVAQNQLLQDFLLPAVIHPFLANICSNALSTFVQLACASQDHASESCQVNLDDNLPVPKVSERVSSNYFSEWLMVAKGKDEDEEDEEDDEDDDDEDAGDEEDEEGDDDEGDDDEDGEGEGEEGEGDDDEDDDEVDDDDDDDEDDDEDEDDEEDESPPKKLRK</sequence>
<evidence type="ECO:0000256" key="1">
    <source>
        <dbReference type="SAM" id="MobiDB-lite"/>
    </source>
</evidence>
<dbReference type="Proteomes" id="UP000825935">
    <property type="component" value="Chromosome 31"/>
</dbReference>
<dbReference type="EMBL" id="CM035436">
    <property type="protein sequence ID" value="KAH7288665.1"/>
    <property type="molecule type" value="Genomic_DNA"/>
</dbReference>
<dbReference type="AlphaFoldDB" id="A0A8T2QZ41"/>
<accession>A0A8T2QZ41</accession>
<evidence type="ECO:0000313" key="4">
    <source>
        <dbReference type="Proteomes" id="UP000825935"/>
    </source>
</evidence>
<comment type="caution">
    <text evidence="3">The sequence shown here is derived from an EMBL/GenBank/DDBJ whole genome shotgun (WGS) entry which is preliminary data.</text>
</comment>
<gene>
    <name evidence="3" type="ORF">KP509_31G035900</name>
</gene>
<organism evidence="3 4">
    <name type="scientific">Ceratopteris richardii</name>
    <name type="common">Triangle waterfern</name>
    <dbReference type="NCBI Taxonomy" id="49495"/>
    <lineage>
        <taxon>Eukaryota</taxon>
        <taxon>Viridiplantae</taxon>
        <taxon>Streptophyta</taxon>
        <taxon>Embryophyta</taxon>
        <taxon>Tracheophyta</taxon>
        <taxon>Polypodiopsida</taxon>
        <taxon>Polypodiidae</taxon>
        <taxon>Polypodiales</taxon>
        <taxon>Pteridineae</taxon>
        <taxon>Pteridaceae</taxon>
        <taxon>Parkerioideae</taxon>
        <taxon>Ceratopteris</taxon>
    </lineage>
</organism>
<proteinExistence type="predicted"/>
<feature type="signal peptide" evidence="2">
    <location>
        <begin position="1"/>
        <end position="22"/>
    </location>
</feature>
<keyword evidence="2" id="KW-0732">Signal</keyword>
<name>A0A8T2QZ41_CERRI</name>
<keyword evidence="4" id="KW-1185">Reference proteome</keyword>
<protein>
    <submittedName>
        <fullName evidence="3">Uncharacterized protein</fullName>
    </submittedName>
</protein>
<evidence type="ECO:0000313" key="3">
    <source>
        <dbReference type="EMBL" id="KAH7288665.1"/>
    </source>
</evidence>
<evidence type="ECO:0000256" key="2">
    <source>
        <dbReference type="SAM" id="SignalP"/>
    </source>
</evidence>
<reference evidence="3" key="1">
    <citation type="submission" date="2021-08" db="EMBL/GenBank/DDBJ databases">
        <title>WGS assembly of Ceratopteris richardii.</title>
        <authorList>
            <person name="Marchant D.B."/>
            <person name="Chen G."/>
            <person name="Jenkins J."/>
            <person name="Shu S."/>
            <person name="Leebens-Mack J."/>
            <person name="Grimwood J."/>
            <person name="Schmutz J."/>
            <person name="Soltis P."/>
            <person name="Soltis D."/>
            <person name="Chen Z.-H."/>
        </authorList>
    </citation>
    <scope>NUCLEOTIDE SEQUENCE</scope>
    <source>
        <strain evidence="3">Whitten #5841</strain>
        <tissue evidence="3">Leaf</tissue>
    </source>
</reference>
<feature type="compositionally biased region" description="Acidic residues" evidence="1">
    <location>
        <begin position="115"/>
        <end position="188"/>
    </location>
</feature>